<sequence>MLDSSFFISGGVQPRDVELSDGKKHRLYFKEYSGAAFTQYALAIRSKDLKEKAVGMAILISASLCEADGSQAITFERACELKPEVMQAIFAKVMEVNGVKKEGEGEKNA</sequence>
<name>A0A6S7DWH3_9BURK</name>
<dbReference type="Proteomes" id="UP000494117">
    <property type="component" value="Unassembled WGS sequence"/>
</dbReference>
<accession>A0A6S7DWH3</accession>
<keyword evidence="2" id="KW-1185">Reference proteome</keyword>
<dbReference type="AlphaFoldDB" id="A0A6S7DWH3"/>
<evidence type="ECO:0008006" key="3">
    <source>
        <dbReference type="Google" id="ProtNLM"/>
    </source>
</evidence>
<gene>
    <name evidence="1" type="ORF">LMG26858_01917</name>
</gene>
<evidence type="ECO:0000313" key="2">
    <source>
        <dbReference type="Proteomes" id="UP000494117"/>
    </source>
</evidence>
<proteinExistence type="predicted"/>
<dbReference type="RefSeq" id="WP_175206812.1">
    <property type="nucleotide sequence ID" value="NZ_CADILG010000010.1"/>
</dbReference>
<organism evidence="1 2">
    <name type="scientific">Achromobacter anxifer</name>
    <dbReference type="NCBI Taxonomy" id="1287737"/>
    <lineage>
        <taxon>Bacteria</taxon>
        <taxon>Pseudomonadati</taxon>
        <taxon>Pseudomonadota</taxon>
        <taxon>Betaproteobacteria</taxon>
        <taxon>Burkholderiales</taxon>
        <taxon>Alcaligenaceae</taxon>
        <taxon>Achromobacter</taxon>
    </lineage>
</organism>
<protein>
    <recommendedName>
        <fullName evidence="3">Phage tail assembly protein</fullName>
    </recommendedName>
</protein>
<evidence type="ECO:0000313" key="1">
    <source>
        <dbReference type="EMBL" id="CAB3855021.1"/>
    </source>
</evidence>
<dbReference type="EMBL" id="CADILG010000010">
    <property type="protein sequence ID" value="CAB3855021.1"/>
    <property type="molecule type" value="Genomic_DNA"/>
</dbReference>
<reference evidence="1 2" key="1">
    <citation type="submission" date="2020-04" db="EMBL/GenBank/DDBJ databases">
        <authorList>
            <person name="De Canck E."/>
        </authorList>
    </citation>
    <scope>NUCLEOTIDE SEQUENCE [LARGE SCALE GENOMIC DNA]</scope>
    <source>
        <strain evidence="1 2">LMG 26858</strain>
    </source>
</reference>